<feature type="active site" description="Proton donor/acceptor" evidence="5">
    <location>
        <position position="134"/>
    </location>
</feature>
<dbReference type="AlphaFoldDB" id="A0A931LV13"/>
<dbReference type="PROSITE" id="PS00666">
    <property type="entry name" value="DHDPS_2"/>
    <property type="match status" value="1"/>
</dbReference>
<evidence type="ECO:0000256" key="3">
    <source>
        <dbReference type="ARBA" id="ARBA00023270"/>
    </source>
</evidence>
<evidence type="ECO:0000256" key="1">
    <source>
        <dbReference type="ARBA" id="ARBA00007592"/>
    </source>
</evidence>
<dbReference type="GO" id="GO:0008840">
    <property type="term" value="F:4-hydroxy-tetrahydrodipicolinate synthase activity"/>
    <property type="evidence" value="ECO:0007669"/>
    <property type="project" value="TreeGrafter"/>
</dbReference>
<dbReference type="Gene3D" id="3.20.20.70">
    <property type="entry name" value="Aldolase class I"/>
    <property type="match status" value="1"/>
</dbReference>
<reference evidence="7" key="1">
    <citation type="submission" date="2020-07" db="EMBL/GenBank/DDBJ databases">
        <title>Huge and variable diversity of episymbiotic CPR bacteria and DPANN archaea in groundwater ecosystems.</title>
        <authorList>
            <person name="He C.Y."/>
            <person name="Keren R."/>
            <person name="Whittaker M."/>
            <person name="Farag I.F."/>
            <person name="Doudna J."/>
            <person name="Cate J.H.D."/>
            <person name="Banfield J.F."/>
        </authorList>
    </citation>
    <scope>NUCLEOTIDE SEQUENCE</scope>
    <source>
        <strain evidence="7">NC_groundwater_17_Pr7_B-0.1um_64_12</strain>
    </source>
</reference>
<organism evidence="7 8">
    <name type="scientific">Fimbriimonas ginsengisoli</name>
    <dbReference type="NCBI Taxonomy" id="1005039"/>
    <lineage>
        <taxon>Bacteria</taxon>
        <taxon>Bacillati</taxon>
        <taxon>Armatimonadota</taxon>
        <taxon>Fimbriimonadia</taxon>
        <taxon>Fimbriimonadales</taxon>
        <taxon>Fimbriimonadaceae</taxon>
        <taxon>Fimbriimonas</taxon>
    </lineage>
</organism>
<feature type="active site" description="Schiff-base intermediate with substrate" evidence="5">
    <location>
        <position position="162"/>
    </location>
</feature>
<name>A0A931LV13_FIMGI</name>
<dbReference type="CDD" id="cd00408">
    <property type="entry name" value="DHDPS-like"/>
    <property type="match status" value="1"/>
</dbReference>
<feature type="binding site" evidence="6">
    <location>
        <position position="204"/>
    </location>
    <ligand>
        <name>pyruvate</name>
        <dbReference type="ChEBI" id="CHEBI:15361"/>
    </ligand>
</feature>
<dbReference type="InterPro" id="IPR013785">
    <property type="entry name" value="Aldolase_TIM"/>
</dbReference>
<keyword evidence="2 4" id="KW-0456">Lyase</keyword>
<dbReference type="PANTHER" id="PTHR12128:SF66">
    <property type="entry name" value="4-HYDROXY-2-OXOGLUTARATE ALDOLASE, MITOCHONDRIAL"/>
    <property type="match status" value="1"/>
</dbReference>
<dbReference type="PIRSF" id="PIRSF001365">
    <property type="entry name" value="DHDPS"/>
    <property type="match status" value="1"/>
</dbReference>
<dbReference type="SMART" id="SM01130">
    <property type="entry name" value="DHDPS"/>
    <property type="match status" value="1"/>
</dbReference>
<keyword evidence="3" id="KW-0704">Schiff base</keyword>
<dbReference type="GO" id="GO:0044281">
    <property type="term" value="P:small molecule metabolic process"/>
    <property type="evidence" value="ECO:0007669"/>
    <property type="project" value="UniProtKB-ARBA"/>
</dbReference>
<dbReference type="SUPFAM" id="SSF51569">
    <property type="entry name" value="Aldolase"/>
    <property type="match status" value="1"/>
</dbReference>
<evidence type="ECO:0000256" key="4">
    <source>
        <dbReference type="PIRNR" id="PIRNR001365"/>
    </source>
</evidence>
<evidence type="ECO:0000313" key="8">
    <source>
        <dbReference type="Proteomes" id="UP000727962"/>
    </source>
</evidence>
<protein>
    <submittedName>
        <fullName evidence="7">Dihydrodipicolinate synthase family protein</fullName>
    </submittedName>
</protein>
<evidence type="ECO:0000256" key="6">
    <source>
        <dbReference type="PIRSR" id="PIRSR001365-2"/>
    </source>
</evidence>
<evidence type="ECO:0000313" key="7">
    <source>
        <dbReference type="EMBL" id="MBI1756217.1"/>
    </source>
</evidence>
<evidence type="ECO:0000256" key="5">
    <source>
        <dbReference type="PIRSR" id="PIRSR001365-1"/>
    </source>
</evidence>
<accession>A0A931LV13</accession>
<dbReference type="PRINTS" id="PR00146">
    <property type="entry name" value="DHPICSNTHASE"/>
</dbReference>
<dbReference type="EMBL" id="JACOSL010000026">
    <property type="protein sequence ID" value="MBI1756217.1"/>
    <property type="molecule type" value="Genomic_DNA"/>
</dbReference>
<dbReference type="Proteomes" id="UP000727962">
    <property type="component" value="Unassembled WGS sequence"/>
</dbReference>
<dbReference type="InterPro" id="IPR020625">
    <property type="entry name" value="Schiff_base-form_aldolases_AS"/>
</dbReference>
<comment type="caution">
    <text evidence="7">The sequence shown here is derived from an EMBL/GenBank/DDBJ whole genome shotgun (WGS) entry which is preliminary data.</text>
</comment>
<dbReference type="PANTHER" id="PTHR12128">
    <property type="entry name" value="DIHYDRODIPICOLINATE SYNTHASE"/>
    <property type="match status" value="1"/>
</dbReference>
<gene>
    <name evidence="7" type="ORF">HYR64_03820</name>
</gene>
<dbReference type="InterPro" id="IPR002220">
    <property type="entry name" value="DapA-like"/>
</dbReference>
<dbReference type="Pfam" id="PF00701">
    <property type="entry name" value="DHDPS"/>
    <property type="match status" value="1"/>
</dbReference>
<comment type="similarity">
    <text evidence="1 4">Belongs to the DapA family.</text>
</comment>
<sequence>MLNPGVYPAAVTPMTPDGAVDLPAVARLLAWFEASGCAGAVVAGTNGEGPSLSTYEKRDLIRAAVASAGKLSILLGVATSSLEEAVWLCEQARKAGAAAALVMPPGYFREATEEGIGQWFSALIERTALPIVVYNFPQRTGIELSAALLGRLAKHERMAGVKDSSGKAENLAAYRAALADGKCLFVGNETLLWDALEAGWSGTISGVANVVPRWMSQIVAEFMGGARSVVPARESAQTKFALALPVVKALRAEPQPATNKALLESLGLLPCGAVRLPLLSADPSRIKGLRSQIEERVGVPTP</sequence>
<proteinExistence type="inferred from homology"/>
<evidence type="ECO:0000256" key="2">
    <source>
        <dbReference type="ARBA" id="ARBA00023239"/>
    </source>
</evidence>